<evidence type="ECO:0000313" key="1">
    <source>
        <dbReference type="EMBL" id="PKC52392.1"/>
    </source>
</evidence>
<reference evidence="1 2" key="2">
    <citation type="submission" date="2017-10" db="EMBL/GenBank/DDBJ databases">
        <title>Genome analyses suggest a sexual origin of heterokaryosis in a supposedly ancient asexual fungus.</title>
        <authorList>
            <person name="Corradi N."/>
            <person name="Sedzielewska K."/>
            <person name="Noel J."/>
            <person name="Charron P."/>
            <person name="Farinelli L."/>
            <person name="Marton T."/>
            <person name="Kruger M."/>
            <person name="Pelin A."/>
            <person name="Brachmann A."/>
            <person name="Corradi N."/>
        </authorList>
    </citation>
    <scope>NUCLEOTIDE SEQUENCE [LARGE SCALE GENOMIC DNA]</scope>
    <source>
        <strain evidence="1 2">A1</strain>
    </source>
</reference>
<proteinExistence type="predicted"/>
<dbReference type="VEuPathDB" id="FungiDB:FUN_020834"/>
<organism evidence="1 2">
    <name type="scientific">Rhizophagus irregularis</name>
    <dbReference type="NCBI Taxonomy" id="588596"/>
    <lineage>
        <taxon>Eukaryota</taxon>
        <taxon>Fungi</taxon>
        <taxon>Fungi incertae sedis</taxon>
        <taxon>Mucoromycota</taxon>
        <taxon>Glomeromycotina</taxon>
        <taxon>Glomeromycetes</taxon>
        <taxon>Glomerales</taxon>
        <taxon>Glomeraceae</taxon>
        <taxon>Rhizophagus</taxon>
    </lineage>
</organism>
<dbReference type="VEuPathDB" id="FungiDB:RhiirA1_481595"/>
<comment type="caution">
    <text evidence="1">The sequence shown here is derived from an EMBL/GenBank/DDBJ whole genome shotgun (WGS) entry which is preliminary data.</text>
</comment>
<gene>
    <name evidence="1" type="ORF">RhiirA1_481595</name>
</gene>
<dbReference type="VEuPathDB" id="FungiDB:RhiirFUN_015968"/>
<dbReference type="AlphaFoldDB" id="A0A2N0QMW5"/>
<evidence type="ECO:0000313" key="2">
    <source>
        <dbReference type="Proteomes" id="UP000232688"/>
    </source>
</evidence>
<accession>A0A2N0QMW5</accession>
<feature type="non-terminal residue" evidence="1">
    <location>
        <position position="256"/>
    </location>
</feature>
<name>A0A2N0QMW5_9GLOM</name>
<sequence length="256" mass="28675">MGKLPHPFRPYFELISNPNNKSNKFAVCLCCIEEYTRNIAITKKECRVINKVKSCYDHLAKCENFKKRYSESEYTEILTLNSNDGNKVIAGKRKEIEGVPCENEVNEDNKRVKVKAATTQALRQAPLTNYISRPLSTQDIPHFRQLFFNMVVSNGLSFSFAENPETCELFRFCIPAVNLPSAKALSGSVLKATSKNLVDSIIITAQNDLNGVTAAFDSWSNIQSEHLFGVVFITSEGKSLTWGAKDISSERSKTSN</sequence>
<dbReference type="Proteomes" id="UP000232688">
    <property type="component" value="Unassembled WGS sequence"/>
</dbReference>
<protein>
    <submittedName>
        <fullName evidence="1">Uncharacterized protein</fullName>
    </submittedName>
</protein>
<reference evidence="1 2" key="1">
    <citation type="submission" date="2017-10" db="EMBL/GenBank/DDBJ databases">
        <title>Extensive intraspecific genome diversity in a model arbuscular mycorrhizal fungus.</title>
        <authorList>
            <person name="Chen E.C.H."/>
            <person name="Morin E."/>
            <person name="Baudet D."/>
            <person name="Noel J."/>
            <person name="Ndikumana S."/>
            <person name="Charron P."/>
            <person name="St-Onge C."/>
            <person name="Giorgi J."/>
            <person name="Grigoriev I.V."/>
            <person name="Roux C."/>
            <person name="Martin F.M."/>
            <person name="Corradi N."/>
        </authorList>
    </citation>
    <scope>NUCLEOTIDE SEQUENCE [LARGE SCALE GENOMIC DNA]</scope>
    <source>
        <strain evidence="1 2">A1</strain>
    </source>
</reference>
<dbReference type="EMBL" id="LLXH01005843">
    <property type="protein sequence ID" value="PKC52392.1"/>
    <property type="molecule type" value="Genomic_DNA"/>
</dbReference>